<name>A0ABR2EAJ0_9ROSI</name>
<dbReference type="Proteomes" id="UP001472677">
    <property type="component" value="Unassembled WGS sequence"/>
</dbReference>
<proteinExistence type="predicted"/>
<dbReference type="EMBL" id="JBBPBM010000019">
    <property type="protein sequence ID" value="KAK8553800.1"/>
    <property type="molecule type" value="Genomic_DNA"/>
</dbReference>
<evidence type="ECO:0000313" key="2">
    <source>
        <dbReference type="Proteomes" id="UP001472677"/>
    </source>
</evidence>
<sequence>MVLITEQRCEGSEEILNVKDLYDPIKALHPWNTSRRVVMEKGVDSAHYAAREGVKELKTTRSGCYVSIDELGSHSNETARLENQYSFGLTPFPSLVTAMEADDGDDMRSAGSVDAVNVINGHVGTTTVMDHGKEVPRAPKLSYANMVSGTSQSKDDAIHMNVEDDVMVLDEDCIVDDSGDFPTISASPVVDLVEPATGSIYGGQVPSIDSKGSYLYGPWMVVQNHRRRGLSDAKTRKMSVPQGAAVVQHSFTDNAAFKASNMDKKSKGARKGLERVQVISFVEGQQVKSTAHSSRAMAGDHMVVDIVEQGHGDKKTLGVKITKPHGVINKPLKDAGRRGPQGGKQAGFYNSHAMNLSRTFEDIVLGNDDYEESMEEHEGLDVNVEEVLA</sequence>
<evidence type="ECO:0000313" key="1">
    <source>
        <dbReference type="EMBL" id="KAK8553800.1"/>
    </source>
</evidence>
<reference evidence="1 2" key="1">
    <citation type="journal article" date="2024" name="G3 (Bethesda)">
        <title>Genome assembly of Hibiscus sabdariffa L. provides insights into metabolisms of medicinal natural products.</title>
        <authorList>
            <person name="Kim T."/>
        </authorList>
    </citation>
    <scope>NUCLEOTIDE SEQUENCE [LARGE SCALE GENOMIC DNA]</scope>
    <source>
        <strain evidence="1">TK-2024</strain>
        <tissue evidence="1">Old leaves</tissue>
    </source>
</reference>
<accession>A0ABR2EAJ0</accession>
<gene>
    <name evidence="1" type="ORF">V6N12_030783</name>
</gene>
<keyword evidence="2" id="KW-1185">Reference proteome</keyword>
<comment type="caution">
    <text evidence="1">The sequence shown here is derived from an EMBL/GenBank/DDBJ whole genome shotgun (WGS) entry which is preliminary data.</text>
</comment>
<organism evidence="1 2">
    <name type="scientific">Hibiscus sabdariffa</name>
    <name type="common">roselle</name>
    <dbReference type="NCBI Taxonomy" id="183260"/>
    <lineage>
        <taxon>Eukaryota</taxon>
        <taxon>Viridiplantae</taxon>
        <taxon>Streptophyta</taxon>
        <taxon>Embryophyta</taxon>
        <taxon>Tracheophyta</taxon>
        <taxon>Spermatophyta</taxon>
        <taxon>Magnoliopsida</taxon>
        <taxon>eudicotyledons</taxon>
        <taxon>Gunneridae</taxon>
        <taxon>Pentapetalae</taxon>
        <taxon>rosids</taxon>
        <taxon>malvids</taxon>
        <taxon>Malvales</taxon>
        <taxon>Malvaceae</taxon>
        <taxon>Malvoideae</taxon>
        <taxon>Hibiscus</taxon>
    </lineage>
</organism>
<protein>
    <submittedName>
        <fullName evidence="1">Uncharacterized protein</fullName>
    </submittedName>
</protein>